<evidence type="ECO:0000256" key="1">
    <source>
        <dbReference type="ARBA" id="ARBA00004123"/>
    </source>
</evidence>
<accession>A0ABM1E2U2</accession>
<evidence type="ECO:0000256" key="2">
    <source>
        <dbReference type="ARBA" id="ARBA00005548"/>
    </source>
</evidence>
<dbReference type="InterPro" id="IPR022652">
    <property type="entry name" value="Znf_XPA_CS"/>
</dbReference>
<evidence type="ECO:0000313" key="13">
    <source>
        <dbReference type="RefSeq" id="XP_014666513.1"/>
    </source>
</evidence>
<feature type="compositionally biased region" description="Basic and acidic residues" evidence="10">
    <location>
        <begin position="11"/>
        <end position="21"/>
    </location>
</feature>
<dbReference type="InterPro" id="IPR000465">
    <property type="entry name" value="XPA/RAD14"/>
</dbReference>
<dbReference type="NCBIfam" id="TIGR00598">
    <property type="entry name" value="rad14"/>
    <property type="match status" value="1"/>
</dbReference>
<dbReference type="Proteomes" id="UP000695022">
    <property type="component" value="Unplaced"/>
</dbReference>
<comment type="similarity">
    <text evidence="2">Belongs to the XPA family.</text>
</comment>
<evidence type="ECO:0000256" key="8">
    <source>
        <dbReference type="ARBA" id="ARBA00023204"/>
    </source>
</evidence>
<evidence type="ECO:0000256" key="3">
    <source>
        <dbReference type="ARBA" id="ARBA00022723"/>
    </source>
</evidence>
<keyword evidence="6" id="KW-0862">Zinc</keyword>
<evidence type="ECO:0000256" key="6">
    <source>
        <dbReference type="ARBA" id="ARBA00022833"/>
    </source>
</evidence>
<evidence type="ECO:0000256" key="9">
    <source>
        <dbReference type="ARBA" id="ARBA00023242"/>
    </source>
</evidence>
<dbReference type="SUPFAM" id="SSF57716">
    <property type="entry name" value="Glucocorticoid receptor-like (DNA-binding domain)"/>
    <property type="match status" value="1"/>
</dbReference>
<evidence type="ECO:0000256" key="10">
    <source>
        <dbReference type="SAM" id="MobiDB-lite"/>
    </source>
</evidence>
<reference evidence="13" key="1">
    <citation type="submission" date="2025-08" db="UniProtKB">
        <authorList>
            <consortium name="RefSeq"/>
        </authorList>
    </citation>
    <scope>IDENTIFICATION</scope>
</reference>
<keyword evidence="8" id="KW-0234">DNA repair</keyword>
<keyword evidence="12" id="KW-1185">Reference proteome</keyword>
<dbReference type="InterPro" id="IPR037129">
    <property type="entry name" value="XPA_sf"/>
</dbReference>
<evidence type="ECO:0000313" key="12">
    <source>
        <dbReference type="Proteomes" id="UP000695022"/>
    </source>
</evidence>
<evidence type="ECO:0000256" key="7">
    <source>
        <dbReference type="ARBA" id="ARBA00023125"/>
    </source>
</evidence>
<dbReference type="InterPro" id="IPR022656">
    <property type="entry name" value="XPA_C"/>
</dbReference>
<dbReference type="CDD" id="cd21076">
    <property type="entry name" value="DBD_XPA"/>
    <property type="match status" value="1"/>
</dbReference>
<organism evidence="12 13">
    <name type="scientific">Priapulus caudatus</name>
    <name type="common">Priapulid worm</name>
    <dbReference type="NCBI Taxonomy" id="37621"/>
    <lineage>
        <taxon>Eukaryota</taxon>
        <taxon>Metazoa</taxon>
        <taxon>Ecdysozoa</taxon>
        <taxon>Scalidophora</taxon>
        <taxon>Priapulida</taxon>
        <taxon>Priapulimorpha</taxon>
        <taxon>Priapulimorphida</taxon>
        <taxon>Priapulidae</taxon>
        <taxon>Priapulus</taxon>
    </lineage>
</organism>
<dbReference type="RefSeq" id="XP_014666513.1">
    <property type="nucleotide sequence ID" value="XM_014811027.1"/>
</dbReference>
<evidence type="ECO:0000256" key="4">
    <source>
        <dbReference type="ARBA" id="ARBA00022763"/>
    </source>
</evidence>
<dbReference type="SUPFAM" id="SSF46955">
    <property type="entry name" value="Putative DNA-binding domain"/>
    <property type="match status" value="1"/>
</dbReference>
<evidence type="ECO:0000259" key="11">
    <source>
        <dbReference type="Pfam" id="PF05181"/>
    </source>
</evidence>
<feature type="region of interest" description="Disordered" evidence="10">
    <location>
        <begin position="1"/>
        <end position="57"/>
    </location>
</feature>
<dbReference type="PANTHER" id="PTHR10142">
    <property type="entry name" value="DNA REPAIR PROTEIN COMPLEMENTING XP-A CELLS"/>
    <property type="match status" value="1"/>
</dbReference>
<protein>
    <submittedName>
        <fullName evidence="13">DNA repair protein complementing XP-A cells homolog isoform X1</fullName>
    </submittedName>
</protein>
<keyword evidence="3" id="KW-0479">Metal-binding</keyword>
<dbReference type="Pfam" id="PF01286">
    <property type="entry name" value="XPA_N"/>
    <property type="match status" value="1"/>
</dbReference>
<evidence type="ECO:0000256" key="5">
    <source>
        <dbReference type="ARBA" id="ARBA00022771"/>
    </source>
</evidence>
<dbReference type="GeneID" id="106808341"/>
<gene>
    <name evidence="13" type="primary">LOC106808341</name>
</gene>
<feature type="domain" description="XPA C-terminal" evidence="11">
    <location>
        <begin position="130"/>
        <end position="181"/>
    </location>
</feature>
<dbReference type="Pfam" id="PF05181">
    <property type="entry name" value="XPA_C"/>
    <property type="match status" value="1"/>
</dbReference>
<keyword evidence="9" id="KW-0539">Nucleus</keyword>
<comment type="subcellular location">
    <subcellularLocation>
        <location evidence="1">Nucleus</location>
    </subcellularLocation>
</comment>
<dbReference type="PANTHER" id="PTHR10142:SF0">
    <property type="entry name" value="DNA REPAIR PROTEIN COMPLEMENTING XP-A CELLS"/>
    <property type="match status" value="1"/>
</dbReference>
<sequence length="269" mass="30916">MSTSSGAELSEAQKTRAERNRLKALQLKKSKLVSRPSPYPNRRGDAKSSCCSNDRKPPTVIDTGAGFLLPEEDEDAQTAMPRNNIVYPTGPSAGDAVLTCEECGKDFYESFLYEKFGLSVCNNCRDNDGKHALVTKTVAKSEFLLKDCDLEKREPLLRYIVRKNPHNDRWGDMKLFLRSQVEARAMEVWESQEKLEEAREQREENRQTTKQKQFNKKLKALRMEVRSSLYKKDTGPHQHEYGPESYDEADDIFSKTCKSCQYTLTYEKM</sequence>
<keyword evidence="7" id="KW-0238">DNA-binding</keyword>
<keyword evidence="4" id="KW-0227">DNA damage</keyword>
<dbReference type="Gene3D" id="3.90.530.10">
    <property type="entry name" value="XPA C-terminal domain"/>
    <property type="match status" value="1"/>
</dbReference>
<keyword evidence="5" id="KW-0863">Zinc-finger</keyword>
<dbReference type="InterPro" id="IPR009061">
    <property type="entry name" value="DNA-bd_dom_put_sf"/>
</dbReference>
<name>A0ABM1E2U2_PRICU</name>
<proteinExistence type="inferred from homology"/>